<name>A0A0M4EFP4_DROBS</name>
<dbReference type="Proteomes" id="UP000494163">
    <property type="component" value="Chromosome 2R"/>
</dbReference>
<dbReference type="EMBL" id="CP012524">
    <property type="protein sequence ID" value="ALC42214.1"/>
    <property type="molecule type" value="Genomic_DNA"/>
</dbReference>
<organism evidence="1 2">
    <name type="scientific">Drosophila busckii</name>
    <name type="common">Fruit fly</name>
    <dbReference type="NCBI Taxonomy" id="30019"/>
    <lineage>
        <taxon>Eukaryota</taxon>
        <taxon>Metazoa</taxon>
        <taxon>Ecdysozoa</taxon>
        <taxon>Arthropoda</taxon>
        <taxon>Hexapoda</taxon>
        <taxon>Insecta</taxon>
        <taxon>Pterygota</taxon>
        <taxon>Neoptera</taxon>
        <taxon>Endopterygota</taxon>
        <taxon>Diptera</taxon>
        <taxon>Brachycera</taxon>
        <taxon>Muscomorpha</taxon>
        <taxon>Ephydroidea</taxon>
        <taxon>Drosophilidae</taxon>
        <taxon>Drosophila</taxon>
    </lineage>
</organism>
<evidence type="ECO:0000313" key="1">
    <source>
        <dbReference type="EMBL" id="ALC42214.1"/>
    </source>
</evidence>
<sequence>MLNMNKNSNGCAQKSATKITEAAVVKLNAEQPAPTNVMDKPGRSLVSLIGRVDFCMAMQQAQPNLNALWNVYGCYVHIVGRFINDNRLKTFSVSQ</sequence>
<dbReference type="OrthoDB" id="6591917at2759"/>
<dbReference type="STRING" id="30019.A0A0M4EFP4"/>
<evidence type="ECO:0000313" key="2">
    <source>
        <dbReference type="Proteomes" id="UP000494163"/>
    </source>
</evidence>
<accession>A0A0M4EFP4</accession>
<proteinExistence type="predicted"/>
<reference evidence="1 2" key="1">
    <citation type="submission" date="2015-08" db="EMBL/GenBank/DDBJ databases">
        <title>Ancestral chromatin configuration constrains chromatin evolution on differentiating sex chromosomes in Drosophila.</title>
        <authorList>
            <person name="Zhou Q."/>
            <person name="Bachtrog D."/>
        </authorList>
    </citation>
    <scope>NUCLEOTIDE SEQUENCE [LARGE SCALE GENOMIC DNA]</scope>
    <source>
        <tissue evidence="1">Whole larvae</tissue>
    </source>
</reference>
<keyword evidence="2" id="KW-1185">Reference proteome</keyword>
<protein>
    <submittedName>
        <fullName evidence="1">CG43191</fullName>
    </submittedName>
</protein>
<gene>
    <name evidence="1" type="ORF">Dbus_chr2Rg1793</name>
</gene>
<dbReference type="AlphaFoldDB" id="A0A0M4EFP4"/>
<feature type="non-terminal residue" evidence="1">
    <location>
        <position position="95"/>
    </location>
</feature>